<dbReference type="Proteomes" id="UP000503018">
    <property type="component" value="Chromosome"/>
</dbReference>
<feature type="region of interest" description="Disordered" evidence="1">
    <location>
        <begin position="298"/>
        <end position="317"/>
    </location>
</feature>
<evidence type="ECO:0000313" key="3">
    <source>
        <dbReference type="EMBL" id="QJQ32307.1"/>
    </source>
</evidence>
<name>A0A6M4AT79_9SPHN</name>
<dbReference type="InterPro" id="IPR003399">
    <property type="entry name" value="Mce/MlaD"/>
</dbReference>
<reference evidence="3 4" key="1">
    <citation type="submission" date="2020-01" db="EMBL/GenBank/DDBJ databases">
        <title>Sphingomonas sp. strain CSW-10.</title>
        <authorList>
            <person name="Chen W.-M."/>
        </authorList>
    </citation>
    <scope>NUCLEOTIDE SEQUENCE [LARGE SCALE GENOMIC DNA]</scope>
    <source>
        <strain evidence="3 4">CSW-10</strain>
    </source>
</reference>
<feature type="domain" description="Mce/MlaD" evidence="2">
    <location>
        <begin position="45"/>
        <end position="113"/>
    </location>
</feature>
<keyword evidence="4" id="KW-1185">Reference proteome</keyword>
<dbReference type="AlphaFoldDB" id="A0A6M4AT79"/>
<dbReference type="RefSeq" id="WP_169945425.1">
    <property type="nucleotide sequence ID" value="NZ_CP053015.1"/>
</dbReference>
<dbReference type="PANTHER" id="PTHR36698:SF2">
    <property type="entry name" value="MCE_MLAD DOMAIN-CONTAINING PROTEIN"/>
    <property type="match status" value="1"/>
</dbReference>
<accession>A0A6M4AT79</accession>
<sequence>METRSNNFLVGVVTLILLLAVAGFTVWLANAGGRDRVEYDIFFKQSVEGLNKGSAVLFSGVPAGQVTEIALWQPDPQFVRVRIEVDDKIPILQGTTASISGVGFTGVSQIALDGAVKDAPPITEDGPAGRPVIPTKLAGLGELLNSAPMLLQRLSTLTERLTELADDRNQQSLANILDNIEAASGTLARNGPQLEQALAEARLAVQQAGIAAQQVGQLAATTDGLLNEQGRPMIADLRRAVTAAERSITTLDAAINDARPGLQAFSSRTIPEANALIRDLRRSATTLSAVADRLDQQGAGGILSPQLPDYEEGDDRP</sequence>
<proteinExistence type="predicted"/>
<gene>
    <name evidence="3" type="ORF">GV829_07470</name>
</gene>
<dbReference type="EMBL" id="CP053015">
    <property type="protein sequence ID" value="QJQ32307.1"/>
    <property type="molecule type" value="Genomic_DNA"/>
</dbReference>
<protein>
    <submittedName>
        <fullName evidence="3">MCE family protein</fullName>
    </submittedName>
</protein>
<dbReference type="KEGG" id="slan:GV829_07470"/>
<dbReference type="Pfam" id="PF02470">
    <property type="entry name" value="MlaD"/>
    <property type="match status" value="1"/>
</dbReference>
<evidence type="ECO:0000313" key="4">
    <source>
        <dbReference type="Proteomes" id="UP000503018"/>
    </source>
</evidence>
<organism evidence="3 4">
    <name type="scientific">Sphingomonas lacunae</name>
    <dbReference type="NCBI Taxonomy" id="2698828"/>
    <lineage>
        <taxon>Bacteria</taxon>
        <taxon>Pseudomonadati</taxon>
        <taxon>Pseudomonadota</taxon>
        <taxon>Alphaproteobacteria</taxon>
        <taxon>Sphingomonadales</taxon>
        <taxon>Sphingomonadaceae</taxon>
        <taxon>Sphingomonas</taxon>
    </lineage>
</organism>
<evidence type="ECO:0000256" key="1">
    <source>
        <dbReference type="SAM" id="MobiDB-lite"/>
    </source>
</evidence>
<evidence type="ECO:0000259" key="2">
    <source>
        <dbReference type="Pfam" id="PF02470"/>
    </source>
</evidence>
<dbReference type="PANTHER" id="PTHR36698">
    <property type="entry name" value="BLL5892 PROTEIN"/>
    <property type="match status" value="1"/>
</dbReference>